<dbReference type="GeneID" id="4394300"/>
<dbReference type="HOGENOM" id="CLU_1015645_0_0_1"/>
<organism evidence="2 3">
    <name type="scientific">Chaetomium globosum (strain ATCC 6205 / CBS 148.51 / DSM 1962 / NBRC 6347 / NRRL 1970)</name>
    <name type="common">Soil fungus</name>
    <dbReference type="NCBI Taxonomy" id="306901"/>
    <lineage>
        <taxon>Eukaryota</taxon>
        <taxon>Fungi</taxon>
        <taxon>Dikarya</taxon>
        <taxon>Ascomycota</taxon>
        <taxon>Pezizomycotina</taxon>
        <taxon>Sordariomycetes</taxon>
        <taxon>Sordariomycetidae</taxon>
        <taxon>Sordariales</taxon>
        <taxon>Chaetomiaceae</taxon>
        <taxon>Chaetomium</taxon>
    </lineage>
</organism>
<feature type="region of interest" description="Disordered" evidence="1">
    <location>
        <begin position="30"/>
        <end position="49"/>
    </location>
</feature>
<dbReference type="RefSeq" id="XP_001225772.1">
    <property type="nucleotide sequence ID" value="XM_001225771.1"/>
</dbReference>
<feature type="region of interest" description="Disordered" evidence="1">
    <location>
        <begin position="1"/>
        <end position="21"/>
    </location>
</feature>
<dbReference type="VEuPathDB" id="FungiDB:CHGG_08116"/>
<dbReference type="Proteomes" id="UP000001056">
    <property type="component" value="Unassembled WGS sequence"/>
</dbReference>
<dbReference type="EMBL" id="CH408033">
    <property type="protein sequence ID" value="EAQ86863.1"/>
    <property type="molecule type" value="Genomic_DNA"/>
</dbReference>
<protein>
    <submittedName>
        <fullName evidence="2">Uncharacterized protein</fullName>
    </submittedName>
</protein>
<evidence type="ECO:0000313" key="3">
    <source>
        <dbReference type="Proteomes" id="UP000001056"/>
    </source>
</evidence>
<gene>
    <name evidence="2" type="ORF">CHGG_08116</name>
</gene>
<accession>Q2GV88</accession>
<name>Q2GV88_CHAGB</name>
<evidence type="ECO:0000256" key="1">
    <source>
        <dbReference type="SAM" id="MobiDB-lite"/>
    </source>
</evidence>
<keyword evidence="3" id="KW-1185">Reference proteome</keyword>
<evidence type="ECO:0000313" key="2">
    <source>
        <dbReference type="EMBL" id="EAQ86863.1"/>
    </source>
</evidence>
<feature type="compositionally biased region" description="Polar residues" evidence="1">
    <location>
        <begin position="1"/>
        <end position="12"/>
    </location>
</feature>
<proteinExistence type="predicted"/>
<reference evidence="3" key="1">
    <citation type="journal article" date="2015" name="Genome Announc.">
        <title>Draft genome sequence of the cellulolytic fungus Chaetomium globosum.</title>
        <authorList>
            <person name="Cuomo C.A."/>
            <person name="Untereiner W.A."/>
            <person name="Ma L.-J."/>
            <person name="Grabherr M."/>
            <person name="Birren B.W."/>
        </authorList>
    </citation>
    <scope>NUCLEOTIDE SEQUENCE [LARGE SCALE GENOMIC DNA]</scope>
    <source>
        <strain evidence="3">ATCC 6205 / CBS 148.51 / DSM 1962 / NBRC 6347 / NRRL 1970</strain>
    </source>
</reference>
<sequence>MSRTCLQGSGTQRRQKSDCDQGLLRREDASFHQPAGVLPPPTATPVLGWSMAPGPRPSFKTSPRGYRAAHPFLILILFLPRLDPQDGHRSLFGLVNRDPLSVVSVNDIFRPDTAGARGTRSTCTYPDYQRAATRKGTTTLLGVAVLQSGEPIISAAARAQTIEPSPLDPSPPAVAPALVFTPLPHTAHRATSRAWNTPPRYSDPVHTTSSASLGSLIPAPTRTGGEHICDSYIAWLRPHPPPHPHIVYEFVHNRAHHTPAPPIASRNSKTCTPG</sequence>
<feature type="region of interest" description="Disordered" evidence="1">
    <location>
        <begin position="189"/>
        <end position="218"/>
    </location>
</feature>
<dbReference type="InParanoid" id="Q2GV88"/>
<dbReference type="AlphaFoldDB" id="Q2GV88"/>